<keyword evidence="3" id="KW-0255">Endonuclease</keyword>
<protein>
    <submittedName>
        <fullName evidence="3">Restriction endonuclease</fullName>
    </submittedName>
</protein>
<dbReference type="Proteomes" id="UP000286561">
    <property type="component" value="Unassembled WGS sequence"/>
</dbReference>
<dbReference type="GO" id="GO:0015666">
    <property type="term" value="F:restriction endodeoxyribonuclease activity"/>
    <property type="evidence" value="ECO:0007669"/>
    <property type="project" value="TreeGrafter"/>
</dbReference>
<sequence length="178" mass="21094">MRHFDIIKWLWVAGIIYTFLQGYTFYMQRQGEIAVGCSFLCAFCIFQFIRRLHTLYYLHMKMKNIDKLNGRAFERYLTVQFRHLGYHVTLTSYSHDYGADLVLRKWGKKIVVQAKRYERNVGIAAVQEVVGSIAYYKADRAMVVTNSNFTKSARDLAKRNEVELWGRKEMQKKFHIKA</sequence>
<dbReference type="PANTHER" id="PTHR30015:SF6">
    <property type="entry name" value="SLL1429 PROTEIN"/>
    <property type="match status" value="1"/>
</dbReference>
<dbReference type="EMBL" id="CYYC01000024">
    <property type="protein sequence ID" value="CUN06570.1"/>
    <property type="molecule type" value="Genomic_DNA"/>
</dbReference>
<dbReference type="GO" id="GO:0009307">
    <property type="term" value="P:DNA restriction-modification system"/>
    <property type="evidence" value="ECO:0007669"/>
    <property type="project" value="InterPro"/>
</dbReference>
<dbReference type="Proteomes" id="UP000283497">
    <property type="component" value="Unassembled WGS sequence"/>
</dbReference>
<feature type="transmembrane region" description="Helical" evidence="1">
    <location>
        <begin position="9"/>
        <end position="27"/>
    </location>
</feature>
<evidence type="ECO:0000313" key="8">
    <source>
        <dbReference type="Proteomes" id="UP000095679"/>
    </source>
</evidence>
<reference evidence="7 8" key="1">
    <citation type="submission" date="2015-09" db="EMBL/GenBank/DDBJ databases">
        <authorList>
            <consortium name="Pathogen Informatics"/>
        </authorList>
    </citation>
    <scope>NUCLEOTIDE SEQUENCE [LARGE SCALE GENOMIC DNA]</scope>
    <source>
        <strain evidence="4 8">2789STDY5834835</strain>
        <strain evidence="3 7">2789STDY5834966</strain>
    </source>
</reference>
<gene>
    <name evidence="6" type="ORF">DW068_16270</name>
    <name evidence="5" type="ORF">DW972_15110</name>
    <name evidence="4" type="ORF">ERS852450_03292</name>
    <name evidence="3" type="ORF">ERS852578_01964</name>
</gene>
<dbReference type="PANTHER" id="PTHR30015">
    <property type="entry name" value="MRR RESTRICTION SYSTEM PROTEIN"/>
    <property type="match status" value="1"/>
</dbReference>
<evidence type="ECO:0000313" key="5">
    <source>
        <dbReference type="EMBL" id="RGZ76522.1"/>
    </source>
</evidence>
<keyword evidence="3" id="KW-0378">Hydrolase</keyword>
<dbReference type="InterPro" id="IPR052906">
    <property type="entry name" value="Type_IV_Methyl-Rstrct_Enzyme"/>
</dbReference>
<dbReference type="Proteomes" id="UP000095390">
    <property type="component" value="Unassembled WGS sequence"/>
</dbReference>
<accession>A0A173TW85</accession>
<dbReference type="EMBL" id="CYZL01000062">
    <property type="protein sequence ID" value="CUP22928.1"/>
    <property type="molecule type" value="Genomic_DNA"/>
</dbReference>
<organism evidence="3 7">
    <name type="scientific">Anaerobutyricum hallii</name>
    <dbReference type="NCBI Taxonomy" id="39488"/>
    <lineage>
        <taxon>Bacteria</taxon>
        <taxon>Bacillati</taxon>
        <taxon>Bacillota</taxon>
        <taxon>Clostridia</taxon>
        <taxon>Lachnospirales</taxon>
        <taxon>Lachnospiraceae</taxon>
        <taxon>Anaerobutyricum</taxon>
    </lineage>
</organism>
<dbReference type="AlphaFoldDB" id="A0A173TW85"/>
<evidence type="ECO:0000313" key="9">
    <source>
        <dbReference type="Proteomes" id="UP000283497"/>
    </source>
</evidence>
<keyword evidence="1" id="KW-1133">Transmembrane helix</keyword>
<keyword evidence="3" id="KW-0540">Nuclease</keyword>
<evidence type="ECO:0000259" key="2">
    <source>
        <dbReference type="Pfam" id="PF04471"/>
    </source>
</evidence>
<evidence type="ECO:0000313" key="4">
    <source>
        <dbReference type="EMBL" id="CUP22928.1"/>
    </source>
</evidence>
<dbReference type="GO" id="GO:0003677">
    <property type="term" value="F:DNA binding"/>
    <property type="evidence" value="ECO:0007669"/>
    <property type="project" value="InterPro"/>
</dbReference>
<dbReference type="OrthoDB" id="9797274at2"/>
<feature type="transmembrane region" description="Helical" evidence="1">
    <location>
        <begin position="33"/>
        <end position="53"/>
    </location>
</feature>
<evidence type="ECO:0000256" key="1">
    <source>
        <dbReference type="SAM" id="Phobius"/>
    </source>
</evidence>
<dbReference type="EMBL" id="QRNJ01000102">
    <property type="protein sequence ID" value="RHK32825.1"/>
    <property type="molecule type" value="Genomic_DNA"/>
</dbReference>
<dbReference type="Gene3D" id="3.40.1350.10">
    <property type="match status" value="1"/>
</dbReference>
<evidence type="ECO:0000313" key="6">
    <source>
        <dbReference type="EMBL" id="RHK32825.1"/>
    </source>
</evidence>
<proteinExistence type="predicted"/>
<feature type="domain" description="Restriction endonuclease type IV Mrr" evidence="2">
    <location>
        <begin position="65"/>
        <end position="171"/>
    </location>
</feature>
<evidence type="ECO:0000313" key="7">
    <source>
        <dbReference type="Proteomes" id="UP000095390"/>
    </source>
</evidence>
<keyword evidence="1" id="KW-0472">Membrane</keyword>
<dbReference type="InterPro" id="IPR007560">
    <property type="entry name" value="Restrct_endonuc_IV_Mrr"/>
</dbReference>
<dbReference type="EMBL" id="QSEP01000188">
    <property type="protein sequence ID" value="RGZ76522.1"/>
    <property type="molecule type" value="Genomic_DNA"/>
</dbReference>
<dbReference type="RefSeq" id="WP_005349511.1">
    <property type="nucleotide sequence ID" value="NZ_BLYK01000161.1"/>
</dbReference>
<evidence type="ECO:0000313" key="10">
    <source>
        <dbReference type="Proteomes" id="UP000286561"/>
    </source>
</evidence>
<dbReference type="Pfam" id="PF04471">
    <property type="entry name" value="Mrr_cat"/>
    <property type="match status" value="1"/>
</dbReference>
<dbReference type="GeneID" id="75047122"/>
<name>A0A173TW85_9FIRM</name>
<dbReference type="InterPro" id="IPR011335">
    <property type="entry name" value="Restrct_endonuc-II-like"/>
</dbReference>
<keyword evidence="1" id="KW-0812">Transmembrane</keyword>
<dbReference type="Proteomes" id="UP000095679">
    <property type="component" value="Unassembled WGS sequence"/>
</dbReference>
<reference evidence="9 10" key="2">
    <citation type="submission" date="2018-08" db="EMBL/GenBank/DDBJ databases">
        <title>A genome reference for cultivated species of the human gut microbiota.</title>
        <authorList>
            <person name="Zou Y."/>
            <person name="Xue W."/>
            <person name="Luo G."/>
        </authorList>
    </citation>
    <scope>NUCLEOTIDE SEQUENCE [LARGE SCALE GENOMIC DNA]</scope>
    <source>
        <strain evidence="6 9">AF45-14BH</strain>
        <strain evidence="5 10">AM48-23BH</strain>
    </source>
</reference>
<dbReference type="InterPro" id="IPR011856">
    <property type="entry name" value="tRNA_endonuc-like_dom_sf"/>
</dbReference>
<dbReference type="SUPFAM" id="SSF52980">
    <property type="entry name" value="Restriction endonuclease-like"/>
    <property type="match status" value="1"/>
</dbReference>
<evidence type="ECO:0000313" key="3">
    <source>
        <dbReference type="EMBL" id="CUN06570.1"/>
    </source>
</evidence>